<dbReference type="Proteomes" id="UP000611629">
    <property type="component" value="Unassembled WGS sequence"/>
</dbReference>
<dbReference type="SUPFAM" id="SSF55874">
    <property type="entry name" value="ATPase domain of HSP90 chaperone/DNA topoisomerase II/histidine kinase"/>
    <property type="match status" value="1"/>
</dbReference>
<dbReference type="Gene3D" id="3.30.565.10">
    <property type="entry name" value="Histidine kinase-like ATPase, C-terminal domain"/>
    <property type="match status" value="1"/>
</dbReference>
<dbReference type="InterPro" id="IPR036890">
    <property type="entry name" value="HATPase_C_sf"/>
</dbReference>
<protein>
    <submittedName>
        <fullName evidence="2">Anti-sigma regulatory factor</fullName>
    </submittedName>
</protein>
<evidence type="ECO:0000313" key="2">
    <source>
        <dbReference type="EMBL" id="NYB74064.1"/>
    </source>
</evidence>
<evidence type="ECO:0000259" key="1">
    <source>
        <dbReference type="Pfam" id="PF02518"/>
    </source>
</evidence>
<gene>
    <name evidence="2" type="ORF">HZF24_07905</name>
</gene>
<keyword evidence="3" id="KW-1185">Reference proteome</keyword>
<dbReference type="RefSeq" id="WP_179237756.1">
    <property type="nucleotide sequence ID" value="NZ_JACBNQ010000007.1"/>
</dbReference>
<evidence type="ECO:0000313" key="3">
    <source>
        <dbReference type="Proteomes" id="UP000611629"/>
    </source>
</evidence>
<dbReference type="EMBL" id="JACBNQ010000007">
    <property type="protein sequence ID" value="NYB74064.1"/>
    <property type="molecule type" value="Genomic_DNA"/>
</dbReference>
<dbReference type="AlphaFoldDB" id="A0A974GW39"/>
<reference evidence="2" key="1">
    <citation type="submission" date="2020-07" db="EMBL/GenBank/DDBJ databases">
        <title>Genomic analysis of a strain of Sedimentibacter Hydroxybenzoicus DSM7310.</title>
        <authorList>
            <person name="Ma S."/>
        </authorList>
    </citation>
    <scope>NUCLEOTIDE SEQUENCE</scope>
    <source>
        <strain evidence="2">DSM 7310</strain>
    </source>
</reference>
<sequence length="144" mass="15750">MTDKLLIRYSYNIAANDFIAAGKGSSSIKNTLKSMGIDASTIRRIAIISYEAEINLVIHSYGGMLHCDLYENKIDIITEDKGPGIENIDLALTEGYSTATESVRELGFGAGMGLPNMKKYSDDFDIASSREGTFIKITVLLQEV</sequence>
<feature type="domain" description="Histidine kinase/HSP90-like ATPase" evidence="1">
    <location>
        <begin position="52"/>
        <end position="141"/>
    </location>
</feature>
<proteinExistence type="predicted"/>
<comment type="caution">
    <text evidence="2">The sequence shown here is derived from an EMBL/GenBank/DDBJ whole genome shotgun (WGS) entry which is preliminary data.</text>
</comment>
<dbReference type="InterPro" id="IPR003594">
    <property type="entry name" value="HATPase_dom"/>
</dbReference>
<organism evidence="2 3">
    <name type="scientific">Sedimentibacter hydroxybenzoicus DSM 7310</name>
    <dbReference type="NCBI Taxonomy" id="1123245"/>
    <lineage>
        <taxon>Bacteria</taxon>
        <taxon>Bacillati</taxon>
        <taxon>Bacillota</taxon>
        <taxon>Tissierellia</taxon>
        <taxon>Sedimentibacter</taxon>
    </lineage>
</organism>
<dbReference type="Pfam" id="PF02518">
    <property type="entry name" value="HATPase_c"/>
    <property type="match status" value="1"/>
</dbReference>
<name>A0A974GW39_SEDHY</name>
<accession>A0A974GW39</accession>